<keyword evidence="2" id="KW-0328">Glycosyltransferase</keyword>
<evidence type="ECO:0000256" key="5">
    <source>
        <dbReference type="SAM" id="Phobius"/>
    </source>
</evidence>
<evidence type="ECO:0000256" key="2">
    <source>
        <dbReference type="ARBA" id="ARBA00022676"/>
    </source>
</evidence>
<sequence length="1026" mass="114098">MTRELDPILERDPAGVYAAMDETTRERYRRACQELAEWSGQTPTAVAQEAIRLSEEHGASEPRGHHVGAWLIAEGRVQLEARLGCRVPWTKRAARTLRRHARGIYVGALSVLTVLALIGLERLLAAHGVASVHRFFLVVLLASPFFDCFNDNVDLILLHLMPAPEPLPRLEPEGVFARDARTLVITPLLISSAEDIEAQLRKLEINYLGNVDPHLLFALLTDFRDAPEKELPAERELLERLERGIRELNARHGYSVQPRFFYFHRERRWNPVAGRWMGWERKRGKLEEFNQLLLGARDTSYMGTVPEALHSIRYILTLDADTHLLPGHAARMVATLHHPLNQARFDASGRRVSAGYSLLQPHIEDGPSRAQWLASGGWSVSIARDRKNFFIPSPGSLHQSLFATGQFYGKGLYDVAAFTRSLEGRIPENAILSHDKLEGMYTRVAFVHDATLFESRPKSFQSFCRINHRWIRGDWQLLPWILPWVPTREGRLVANTLSLYDRWNLLKDLRQSLGTPLSLFAIVYGWLCLPSSSVWAWSLGALLWICRRALVATVSGTLVMGWRSRSVLNGLRYLAGSIPAILMDAFIQLERLLPLTALSLDAIGRTLYRLAFDRRRMLDWTTHAQSSREGGGLRSLLVFPEVWGAVVLALGIGGALAVFNPGALPWASPLLLVWIPLVVLPSRSMRASAPVVMPERDVLQALARGAWEQYARMDPTGRELPRTAELTPTDLALWLVAPLSAYHLGYLALEDLVSRLGESLATVAGLERHRGHPFARYDAAERRPVGPRRISTAESGVLAAALVVVERGLQASRGATSEEELLARLGQAEARAREQREGMDFAFLYDSAAELFHTGYDVESQSLDGAHHGQLTSGAMLAGFVAIARRQIPLRHWVALTESDQRLRAAGAATVGHDALAEQLLPTLFLWFPPATLLSQAALATVDAGLPPAPAAPHLSALALRFRPERALADLRRAAEAGASGPRDQAMSLAAVANLTCDDVLVQHFHQHWQTGWVEGLVYETKDFTP</sequence>
<evidence type="ECO:0000256" key="3">
    <source>
        <dbReference type="ARBA" id="ARBA00022679"/>
    </source>
</evidence>
<evidence type="ECO:0000313" key="6">
    <source>
        <dbReference type="EMBL" id="MCY1079867.1"/>
    </source>
</evidence>
<keyword evidence="5" id="KW-0812">Transmembrane</keyword>
<dbReference type="RefSeq" id="WP_267538559.1">
    <property type="nucleotide sequence ID" value="NZ_JAPNKA010000001.1"/>
</dbReference>
<feature type="transmembrane region" description="Helical" evidence="5">
    <location>
        <begin position="101"/>
        <end position="120"/>
    </location>
</feature>
<organism evidence="6 7">
    <name type="scientific">Archangium lansingense</name>
    <dbReference type="NCBI Taxonomy" id="2995310"/>
    <lineage>
        <taxon>Bacteria</taxon>
        <taxon>Pseudomonadati</taxon>
        <taxon>Myxococcota</taxon>
        <taxon>Myxococcia</taxon>
        <taxon>Myxococcales</taxon>
        <taxon>Cystobacterineae</taxon>
        <taxon>Archangiaceae</taxon>
        <taxon>Archangium</taxon>
    </lineage>
</organism>
<dbReference type="PANTHER" id="PTHR43867:SF2">
    <property type="entry name" value="CELLULOSE SYNTHASE CATALYTIC SUBUNIT A [UDP-FORMING]"/>
    <property type="match status" value="1"/>
</dbReference>
<protein>
    <recommendedName>
        <fullName evidence="8">Cyclic beta-1,2-glucan synthetase</fullName>
    </recommendedName>
</protein>
<dbReference type="Proteomes" id="UP001207654">
    <property type="component" value="Unassembled WGS sequence"/>
</dbReference>
<keyword evidence="4 5" id="KW-1133">Transmembrane helix</keyword>
<dbReference type="Gene3D" id="1.50.10.140">
    <property type="match status" value="1"/>
</dbReference>
<keyword evidence="5" id="KW-0472">Membrane</keyword>
<accession>A0ABT4AG75</accession>
<evidence type="ECO:0008006" key="8">
    <source>
        <dbReference type="Google" id="ProtNLM"/>
    </source>
</evidence>
<reference evidence="6 7" key="1">
    <citation type="submission" date="2022-11" db="EMBL/GenBank/DDBJ databases">
        <title>Minimal conservation of predation-associated metabolite biosynthetic gene clusters underscores biosynthetic potential of Myxococcota including descriptions for ten novel species: Archangium lansinium sp. nov., Myxococcus landrumus sp. nov., Nannocystis bai.</title>
        <authorList>
            <person name="Ahearne A."/>
            <person name="Stevens C."/>
            <person name="Phillips K."/>
        </authorList>
    </citation>
    <scope>NUCLEOTIDE SEQUENCE [LARGE SCALE GENOMIC DNA]</scope>
    <source>
        <strain evidence="6 7">MIWBW</strain>
    </source>
</reference>
<comment type="subcellular location">
    <subcellularLocation>
        <location evidence="1">Membrane</location>
        <topology evidence="1">Multi-pass membrane protein</topology>
    </subcellularLocation>
</comment>
<evidence type="ECO:0000256" key="4">
    <source>
        <dbReference type="ARBA" id="ARBA00022989"/>
    </source>
</evidence>
<dbReference type="PANTHER" id="PTHR43867">
    <property type="entry name" value="CELLULOSE SYNTHASE CATALYTIC SUBUNIT A [UDP-FORMING]"/>
    <property type="match status" value="1"/>
</dbReference>
<dbReference type="InterPro" id="IPR050321">
    <property type="entry name" value="Glycosyltr_2/OpgH_subfam"/>
</dbReference>
<proteinExistence type="predicted"/>
<keyword evidence="3" id="KW-0808">Transferase</keyword>
<keyword evidence="7" id="KW-1185">Reference proteome</keyword>
<gene>
    <name evidence="6" type="ORF">OV287_35985</name>
</gene>
<name>A0ABT4AG75_9BACT</name>
<dbReference type="EMBL" id="JAPNKA010000001">
    <property type="protein sequence ID" value="MCY1079867.1"/>
    <property type="molecule type" value="Genomic_DNA"/>
</dbReference>
<evidence type="ECO:0000313" key="7">
    <source>
        <dbReference type="Proteomes" id="UP001207654"/>
    </source>
</evidence>
<evidence type="ECO:0000256" key="1">
    <source>
        <dbReference type="ARBA" id="ARBA00004141"/>
    </source>
</evidence>
<comment type="caution">
    <text evidence="6">The sequence shown here is derived from an EMBL/GenBank/DDBJ whole genome shotgun (WGS) entry which is preliminary data.</text>
</comment>